<sequence>MNNVALFPPNRTRQFRALEADALKLAGGVHGSVSSAAHRFAQAWQTVPHLRGQLVAAATQHLRDRIQEHRATVGLVARDQQSETASVVTLSRP</sequence>
<name>A0A4R2GHH3_9HYPH</name>
<accession>A0A4R2GHH3</accession>
<gene>
    <name evidence="1" type="ORF">EV666_13015</name>
</gene>
<dbReference type="Proteomes" id="UP000294881">
    <property type="component" value="Unassembled WGS sequence"/>
</dbReference>
<dbReference type="AlphaFoldDB" id="A0A4R2GHH3"/>
<dbReference type="RefSeq" id="WP_132010831.1">
    <property type="nucleotide sequence ID" value="NZ_JBHUNN010000003.1"/>
</dbReference>
<comment type="caution">
    <text evidence="1">The sequence shown here is derived from an EMBL/GenBank/DDBJ whole genome shotgun (WGS) entry which is preliminary data.</text>
</comment>
<keyword evidence="2" id="KW-1185">Reference proteome</keyword>
<evidence type="ECO:0000313" key="1">
    <source>
        <dbReference type="EMBL" id="TCO07604.1"/>
    </source>
</evidence>
<evidence type="ECO:0000313" key="2">
    <source>
        <dbReference type="Proteomes" id="UP000294881"/>
    </source>
</evidence>
<protein>
    <submittedName>
        <fullName evidence="1">Uncharacterized protein</fullName>
    </submittedName>
</protein>
<dbReference type="EMBL" id="SLWL01000030">
    <property type="protein sequence ID" value="TCO07604.1"/>
    <property type="molecule type" value="Genomic_DNA"/>
</dbReference>
<reference evidence="1 2" key="1">
    <citation type="submission" date="2019-03" db="EMBL/GenBank/DDBJ databases">
        <title>Genomic Encyclopedia of Type Strains, Phase IV (KMG-IV): sequencing the most valuable type-strain genomes for metagenomic binning, comparative biology and taxonomic classification.</title>
        <authorList>
            <person name="Goeker M."/>
        </authorList>
    </citation>
    <scope>NUCLEOTIDE SEQUENCE [LARGE SCALE GENOMIC DNA]</scope>
    <source>
        <strain evidence="1 2">DSM 22958</strain>
    </source>
</reference>
<proteinExistence type="predicted"/>
<organism evidence="1 2">
    <name type="scientific">Camelimonas lactis</name>
    <dbReference type="NCBI Taxonomy" id="659006"/>
    <lineage>
        <taxon>Bacteria</taxon>
        <taxon>Pseudomonadati</taxon>
        <taxon>Pseudomonadota</taxon>
        <taxon>Alphaproteobacteria</taxon>
        <taxon>Hyphomicrobiales</taxon>
        <taxon>Chelatococcaceae</taxon>
        <taxon>Camelimonas</taxon>
    </lineage>
</organism>